<dbReference type="PANTHER" id="PTHR32322:SF18">
    <property type="entry name" value="S-ADENOSYLMETHIONINE_S-ADENOSYLHOMOCYSTEINE TRANSPORTER"/>
    <property type="match status" value="1"/>
</dbReference>
<dbReference type="Pfam" id="PF00892">
    <property type="entry name" value="EamA"/>
    <property type="match status" value="2"/>
</dbReference>
<gene>
    <name evidence="9" type="primary">yetK</name>
    <name evidence="9" type="ORF">XYCOK13_08730</name>
</gene>
<feature type="transmembrane region" description="Helical" evidence="7">
    <location>
        <begin position="7"/>
        <end position="28"/>
    </location>
</feature>
<sequence>MNNHMKAYLAMIVAMTTVGSSFVVGKWIVEAFPIYLASGLRYGLASALLLPLLYLAEKRLPKVGRKDMGVLFLQSLTGVFGFSVCLLYGLQYTTATESGIITSTTPMVIALISFFFLKERLSSRQWLGILFAVFGIAAIHLLSGDTQEIVPGVPAWVGTLLIMAAVVGEALFTIFGKVLSYRLSPLAIATLVTVLGFVMFLPFAIYEAMSFDFTQPTAADWMYIVYYAVVVTVVGFALWYYGVSKVPASTSAVFTGVIAISALLLSYLFLKETFHWGHLAGALFVLSGIWITARRTEARTIEPSASSRMEA</sequence>
<feature type="transmembrane region" description="Helical" evidence="7">
    <location>
        <begin position="252"/>
        <end position="270"/>
    </location>
</feature>
<feature type="transmembrane region" description="Helical" evidence="7">
    <location>
        <begin position="276"/>
        <end position="293"/>
    </location>
</feature>
<feature type="transmembrane region" description="Helical" evidence="7">
    <location>
        <begin position="221"/>
        <end position="240"/>
    </location>
</feature>
<keyword evidence="10" id="KW-1185">Reference proteome</keyword>
<dbReference type="Proteomes" id="UP000677918">
    <property type="component" value="Unassembled WGS sequence"/>
</dbReference>
<evidence type="ECO:0000256" key="7">
    <source>
        <dbReference type="SAM" id="Phobius"/>
    </source>
</evidence>
<keyword evidence="3" id="KW-1003">Cell membrane</keyword>
<evidence type="ECO:0000256" key="2">
    <source>
        <dbReference type="ARBA" id="ARBA00007362"/>
    </source>
</evidence>
<dbReference type="InterPro" id="IPR037185">
    <property type="entry name" value="EmrE-like"/>
</dbReference>
<feature type="domain" description="EamA" evidence="8">
    <location>
        <begin position="6"/>
        <end position="139"/>
    </location>
</feature>
<evidence type="ECO:0000313" key="9">
    <source>
        <dbReference type="EMBL" id="GIQ68049.1"/>
    </source>
</evidence>
<name>A0A8J4H358_9BACL</name>
<dbReference type="GO" id="GO:0005886">
    <property type="term" value="C:plasma membrane"/>
    <property type="evidence" value="ECO:0007669"/>
    <property type="project" value="UniProtKB-SubCell"/>
</dbReference>
<dbReference type="InterPro" id="IPR050638">
    <property type="entry name" value="AA-Vitamin_Transporters"/>
</dbReference>
<evidence type="ECO:0000256" key="6">
    <source>
        <dbReference type="ARBA" id="ARBA00023136"/>
    </source>
</evidence>
<keyword evidence="5 7" id="KW-1133">Transmembrane helix</keyword>
<comment type="similarity">
    <text evidence="2">Belongs to the EamA transporter family.</text>
</comment>
<feature type="transmembrane region" description="Helical" evidence="7">
    <location>
        <begin position="68"/>
        <end position="92"/>
    </location>
</feature>
<reference evidence="9" key="1">
    <citation type="submission" date="2021-04" db="EMBL/GenBank/DDBJ databases">
        <title>Draft genome sequence of Xylanibacillus composti strain K13.</title>
        <authorList>
            <person name="Uke A."/>
            <person name="Chhe C."/>
            <person name="Baramee S."/>
            <person name="Kosugi A."/>
        </authorList>
    </citation>
    <scope>NUCLEOTIDE SEQUENCE</scope>
    <source>
        <strain evidence="9">K13</strain>
    </source>
</reference>
<feature type="transmembrane region" description="Helical" evidence="7">
    <location>
        <begin position="155"/>
        <end position="174"/>
    </location>
</feature>
<evidence type="ECO:0000259" key="8">
    <source>
        <dbReference type="Pfam" id="PF00892"/>
    </source>
</evidence>
<comment type="caution">
    <text evidence="9">The sequence shown here is derived from an EMBL/GenBank/DDBJ whole genome shotgun (WGS) entry which is preliminary data.</text>
</comment>
<dbReference type="InterPro" id="IPR000620">
    <property type="entry name" value="EamA_dom"/>
</dbReference>
<evidence type="ECO:0000256" key="4">
    <source>
        <dbReference type="ARBA" id="ARBA00022692"/>
    </source>
</evidence>
<keyword evidence="6 7" id="KW-0472">Membrane</keyword>
<feature type="transmembrane region" description="Helical" evidence="7">
    <location>
        <begin position="34"/>
        <end position="56"/>
    </location>
</feature>
<dbReference type="Gene3D" id="1.10.3730.20">
    <property type="match status" value="2"/>
</dbReference>
<evidence type="ECO:0000256" key="3">
    <source>
        <dbReference type="ARBA" id="ARBA00022475"/>
    </source>
</evidence>
<keyword evidence="4 7" id="KW-0812">Transmembrane</keyword>
<dbReference type="PANTHER" id="PTHR32322">
    <property type="entry name" value="INNER MEMBRANE TRANSPORTER"/>
    <property type="match status" value="1"/>
</dbReference>
<dbReference type="AlphaFoldDB" id="A0A8J4H358"/>
<evidence type="ECO:0000256" key="5">
    <source>
        <dbReference type="ARBA" id="ARBA00022989"/>
    </source>
</evidence>
<proteinExistence type="inferred from homology"/>
<accession>A0A8J4H358</accession>
<feature type="transmembrane region" description="Helical" evidence="7">
    <location>
        <begin position="98"/>
        <end position="117"/>
    </location>
</feature>
<evidence type="ECO:0000256" key="1">
    <source>
        <dbReference type="ARBA" id="ARBA00004651"/>
    </source>
</evidence>
<feature type="domain" description="EamA" evidence="8">
    <location>
        <begin position="157"/>
        <end position="292"/>
    </location>
</feature>
<dbReference type="RefSeq" id="WP_213410672.1">
    <property type="nucleotide sequence ID" value="NZ_BOVK01000012.1"/>
</dbReference>
<dbReference type="SUPFAM" id="SSF103481">
    <property type="entry name" value="Multidrug resistance efflux transporter EmrE"/>
    <property type="match status" value="2"/>
</dbReference>
<dbReference type="EMBL" id="BOVK01000012">
    <property type="protein sequence ID" value="GIQ68049.1"/>
    <property type="molecule type" value="Genomic_DNA"/>
</dbReference>
<organism evidence="9 10">
    <name type="scientific">Xylanibacillus composti</name>
    <dbReference type="NCBI Taxonomy" id="1572762"/>
    <lineage>
        <taxon>Bacteria</taxon>
        <taxon>Bacillati</taxon>
        <taxon>Bacillota</taxon>
        <taxon>Bacilli</taxon>
        <taxon>Bacillales</taxon>
        <taxon>Paenibacillaceae</taxon>
        <taxon>Xylanibacillus</taxon>
    </lineage>
</organism>
<comment type="subcellular location">
    <subcellularLocation>
        <location evidence="1">Cell membrane</location>
        <topology evidence="1">Multi-pass membrane protein</topology>
    </subcellularLocation>
</comment>
<protein>
    <submittedName>
        <fullName evidence="9">Putative transporter YetK</fullName>
    </submittedName>
</protein>
<feature type="transmembrane region" description="Helical" evidence="7">
    <location>
        <begin position="126"/>
        <end position="143"/>
    </location>
</feature>
<evidence type="ECO:0000313" key="10">
    <source>
        <dbReference type="Proteomes" id="UP000677918"/>
    </source>
</evidence>
<feature type="transmembrane region" description="Helical" evidence="7">
    <location>
        <begin position="186"/>
        <end position="209"/>
    </location>
</feature>